<dbReference type="PANTHER" id="PTHR46819:SF1">
    <property type="entry name" value="EF-HAND CALCIUM-BINDING DOMAIN-CONTAINING PROTEIN 7"/>
    <property type="match status" value="1"/>
</dbReference>
<comment type="similarity">
    <text evidence="3">Belongs to the mitochondrial Rho GTPase family.</text>
</comment>
<sequence>MSTPRRRIETDVMKLLMSDYEVTLVNDNMQEFYVRFHGPSDTPFTGGVWKVHVELPDQYPYKSPSIGFMNKIFHPNIDEVSGSVCLDVINQTWSPMFDMINIFEVFLPQLLRYPNPTDPLNGEAAALLMREPAKYELKVKDYVARFATKEAADAAVEESSDDEDMSSVNFDSSEDEAAETMRRDVRILLVGDEGVGKSTLIASLIKETFIPNVQHLIPEVTIPPEVTPENVTMHIMDSSALPEDREQTEAEIRKAHVICIVYAIDDSNTFNRLSLYWLPYIRSLGVNVPVVLVGNKIDLRGNDVANQGLEDEVIPIMNEFKEVETCVECSAKQLLNVSEVFYFAQKAVLHPTAPLYDSREHVLKPQCVEALKRIFKLCDTDKDNILNDNELNEFQRKCFNAPLQPQELKGVKEVVREHEPNGVSETGLTEAGFVFLHSLFIQRGRLETTWTVLRKFGYGDDLDLREDFLLPFLEVPPECSVELSPLGYQFFTELFQIFDKDKDGALNRPELDSLFNTSPGNPWANTGFPHTTITNETGSVTLQGWLAQWSMTTLLDHKSTLKYLAYLGFEGDTRTALKVTKPKRIDRKKGKIQRNVFSCYVFGAPGSGKTSLLKAFVHKSFSEKYTPTTEPFQVVNSVEMKGAEKYLVMQEVEPNQVSEILSSKKKLDQCDLLCFVYDTSDANSFGYVAALREKYKTDHIPTVLVATKCELDLVTQRYEVQPDIYCRNLDLAVPLSVSVKENQMADLYHILTAVAMNPTIATPGSHKGKDDKTWISKHYLAISLVAGVVILTGLAGYKLFKHHHLGHGLANTAASVAAKRKEYS</sequence>
<feature type="transmembrane region" description="Helical" evidence="21">
    <location>
        <begin position="779"/>
        <end position="800"/>
    </location>
</feature>
<dbReference type="InterPro" id="IPR000608">
    <property type="entry name" value="UBC"/>
</dbReference>
<dbReference type="SUPFAM" id="SSF52540">
    <property type="entry name" value="P-loop containing nucleoside triphosphate hydrolases"/>
    <property type="match status" value="2"/>
</dbReference>
<keyword evidence="14 21" id="KW-1133">Transmembrane helix</keyword>
<dbReference type="InterPro" id="IPR018247">
    <property type="entry name" value="EF_Hand_1_Ca_BS"/>
</dbReference>
<evidence type="ECO:0000256" key="2">
    <source>
        <dbReference type="ARBA" id="ARBA00004200"/>
    </source>
</evidence>
<keyword evidence="26" id="KW-1185">Reference proteome</keyword>
<keyword evidence="15" id="KW-0496">Mitochondrion</keyword>
<dbReference type="GO" id="GO:0003924">
    <property type="term" value="F:GTPase activity"/>
    <property type="evidence" value="ECO:0007669"/>
    <property type="project" value="InterPro"/>
</dbReference>
<dbReference type="PROSITE" id="PS50222">
    <property type="entry name" value="EF_HAND_2"/>
    <property type="match status" value="2"/>
</dbReference>
<dbReference type="Proteomes" id="UP000740926">
    <property type="component" value="Unassembled WGS sequence"/>
</dbReference>
<dbReference type="FunFam" id="3.40.50.300:FF:001330">
    <property type="entry name" value="Mitochondrial Rho GTPase 1"/>
    <property type="match status" value="1"/>
</dbReference>
<dbReference type="InterPro" id="IPR002048">
    <property type="entry name" value="EF_hand_dom"/>
</dbReference>
<feature type="domain" description="Miro" evidence="24">
    <location>
        <begin position="594"/>
        <end position="757"/>
    </location>
</feature>
<dbReference type="SMART" id="SM00175">
    <property type="entry name" value="RAB"/>
    <property type="match status" value="1"/>
</dbReference>
<evidence type="ECO:0000256" key="12">
    <source>
        <dbReference type="ARBA" id="ARBA00022801"/>
    </source>
</evidence>
<dbReference type="SMART" id="SM00212">
    <property type="entry name" value="UBCc"/>
    <property type="match status" value="1"/>
</dbReference>
<dbReference type="EMBL" id="JAANIU010000454">
    <property type="protein sequence ID" value="KAG1572150.1"/>
    <property type="molecule type" value="Genomic_DNA"/>
</dbReference>
<dbReference type="InterPro" id="IPR001806">
    <property type="entry name" value="Small_GTPase"/>
</dbReference>
<evidence type="ECO:0000256" key="21">
    <source>
        <dbReference type="SAM" id="Phobius"/>
    </source>
</evidence>
<dbReference type="SUPFAM" id="SSF54495">
    <property type="entry name" value="UBC-like"/>
    <property type="match status" value="1"/>
</dbReference>
<feature type="compositionally biased region" description="Acidic residues" evidence="20">
    <location>
        <begin position="155"/>
        <end position="165"/>
    </location>
</feature>
<dbReference type="PRINTS" id="PR00449">
    <property type="entry name" value="RASTRNSFRMNG"/>
</dbReference>
<evidence type="ECO:0000256" key="19">
    <source>
        <dbReference type="PROSITE-ProRule" id="PRU10133"/>
    </source>
</evidence>
<comment type="caution">
    <text evidence="25">The sequence shown here is derived from an EMBL/GenBank/DDBJ whole genome shotgun (WGS) entry which is preliminary data.</text>
</comment>
<accession>A0A9P6Z721</accession>
<reference evidence="25 26" key="1">
    <citation type="journal article" date="2020" name="Microb. Genom.">
        <title>Genetic diversity of clinical and environmental Mucorales isolates obtained from an investigation of mucormycosis cases among solid organ transplant recipients.</title>
        <authorList>
            <person name="Nguyen M.H."/>
            <person name="Kaul D."/>
            <person name="Muto C."/>
            <person name="Cheng S.J."/>
            <person name="Richter R.A."/>
            <person name="Bruno V.M."/>
            <person name="Liu G."/>
            <person name="Beyhan S."/>
            <person name="Sundermann A.J."/>
            <person name="Mounaud S."/>
            <person name="Pasculle A.W."/>
            <person name="Nierman W.C."/>
            <person name="Driscoll E."/>
            <person name="Cumbie R."/>
            <person name="Clancy C.J."/>
            <person name="Dupont C.L."/>
        </authorList>
    </citation>
    <scope>NUCLEOTIDE SEQUENCE [LARGE SCALE GENOMIC DNA]</scope>
    <source>
        <strain evidence="25 26">GL24</strain>
    </source>
</reference>
<feature type="domain" description="EF-hand" evidence="23">
    <location>
        <begin position="366"/>
        <end position="401"/>
    </location>
</feature>
<dbReference type="Pfam" id="PF08355">
    <property type="entry name" value="EF_assoc_1"/>
    <property type="match status" value="1"/>
</dbReference>
<dbReference type="PANTHER" id="PTHR46819">
    <property type="entry name" value="EF-HAND CALCIUM-BINDING DOMAIN-CONTAINING PROTEIN 7"/>
    <property type="match status" value="1"/>
</dbReference>
<feature type="domain" description="Miro" evidence="24">
    <location>
        <begin position="182"/>
        <end position="350"/>
    </location>
</feature>
<dbReference type="PROSITE" id="PS51421">
    <property type="entry name" value="RAS"/>
    <property type="match status" value="1"/>
</dbReference>
<name>A0A9P6Z721_9FUNG</name>
<evidence type="ECO:0000256" key="18">
    <source>
        <dbReference type="ARBA" id="ARBA00032646"/>
    </source>
</evidence>
<keyword evidence="6 21" id="KW-0812">Transmembrane</keyword>
<evidence type="ECO:0000256" key="5">
    <source>
        <dbReference type="ARBA" id="ARBA00022679"/>
    </source>
</evidence>
<keyword evidence="17 21" id="KW-0472">Membrane</keyword>
<evidence type="ECO:0000256" key="11">
    <source>
        <dbReference type="ARBA" id="ARBA00022787"/>
    </source>
</evidence>
<dbReference type="SMART" id="SM00174">
    <property type="entry name" value="RHO"/>
    <property type="match status" value="1"/>
</dbReference>
<dbReference type="Gene3D" id="3.10.110.10">
    <property type="entry name" value="Ubiquitin Conjugating Enzyme"/>
    <property type="match status" value="1"/>
</dbReference>
<evidence type="ECO:0000256" key="6">
    <source>
        <dbReference type="ARBA" id="ARBA00022692"/>
    </source>
</evidence>
<keyword evidence="9" id="KW-0547">Nucleotide-binding</keyword>
<gene>
    <name evidence="25" type="ORF">G6F50_003985</name>
</gene>
<evidence type="ECO:0000256" key="16">
    <source>
        <dbReference type="ARBA" id="ARBA00023134"/>
    </source>
</evidence>
<dbReference type="NCBIfam" id="TIGR00231">
    <property type="entry name" value="small_GTP"/>
    <property type="match status" value="1"/>
</dbReference>
<dbReference type="PROSITE" id="PS00183">
    <property type="entry name" value="UBC_1"/>
    <property type="match status" value="1"/>
</dbReference>
<dbReference type="CDD" id="cd23797">
    <property type="entry name" value="UBCc_UBE2H"/>
    <property type="match status" value="1"/>
</dbReference>
<dbReference type="GO" id="GO:0005741">
    <property type="term" value="C:mitochondrial outer membrane"/>
    <property type="evidence" value="ECO:0007669"/>
    <property type="project" value="UniProtKB-SubCell"/>
</dbReference>
<keyword evidence="10" id="KW-0833">Ubl conjugation pathway</keyword>
<dbReference type="FunFam" id="3.10.110.10:FF:000061">
    <property type="entry name" value="Ubiquitin-conjugating enzyme E2 8"/>
    <property type="match status" value="1"/>
</dbReference>
<comment type="subcellular location">
    <subcellularLocation>
        <location evidence="2">Mitochondrion outer membrane</location>
        <topology evidence="2">Single-pass type IV membrane protein</topology>
    </subcellularLocation>
</comment>
<dbReference type="Pfam" id="PF08356">
    <property type="entry name" value="EF_assoc_2"/>
    <property type="match status" value="1"/>
</dbReference>
<comment type="function">
    <text evidence="1">Mitochondrial GTPase involved in mitochondrial trafficking. Probably involved in control of anterograde transport of mitochondria and their subcellular distribution.</text>
</comment>
<evidence type="ECO:0000313" key="25">
    <source>
        <dbReference type="EMBL" id="KAG1572150.1"/>
    </source>
</evidence>
<evidence type="ECO:0000256" key="9">
    <source>
        <dbReference type="ARBA" id="ARBA00022741"/>
    </source>
</evidence>
<organism evidence="25 26">
    <name type="scientific">Rhizopus delemar</name>
    <dbReference type="NCBI Taxonomy" id="936053"/>
    <lineage>
        <taxon>Eukaryota</taxon>
        <taxon>Fungi</taxon>
        <taxon>Fungi incertae sedis</taxon>
        <taxon>Mucoromycota</taxon>
        <taxon>Mucoromycotina</taxon>
        <taxon>Mucoromycetes</taxon>
        <taxon>Mucorales</taxon>
        <taxon>Mucorineae</taxon>
        <taxon>Rhizopodaceae</taxon>
        <taxon>Rhizopus</taxon>
    </lineage>
</organism>
<feature type="domain" description="UBC core" evidence="22">
    <location>
        <begin position="1"/>
        <end position="148"/>
    </location>
</feature>
<dbReference type="InterPro" id="IPR016135">
    <property type="entry name" value="UBQ-conjugating_enzyme/RWD"/>
</dbReference>
<evidence type="ECO:0000256" key="4">
    <source>
        <dbReference type="ARBA" id="ARBA00019119"/>
    </source>
</evidence>
<dbReference type="GO" id="GO:0005509">
    <property type="term" value="F:calcium ion binding"/>
    <property type="evidence" value="ECO:0007669"/>
    <property type="project" value="InterPro"/>
</dbReference>
<dbReference type="InterPro" id="IPR020860">
    <property type="entry name" value="MIRO_dom"/>
</dbReference>
<evidence type="ECO:0000256" key="3">
    <source>
        <dbReference type="ARBA" id="ARBA00007981"/>
    </source>
</evidence>
<dbReference type="GO" id="GO:0005525">
    <property type="term" value="F:GTP binding"/>
    <property type="evidence" value="ECO:0007669"/>
    <property type="project" value="UniProtKB-KW"/>
</dbReference>
<evidence type="ECO:0000256" key="14">
    <source>
        <dbReference type="ARBA" id="ARBA00022989"/>
    </source>
</evidence>
<dbReference type="AlphaFoldDB" id="A0A9P6Z721"/>
<evidence type="ECO:0000256" key="17">
    <source>
        <dbReference type="ARBA" id="ARBA00023136"/>
    </source>
</evidence>
<keyword evidence="5" id="KW-0808">Transferase</keyword>
<keyword evidence="11" id="KW-1000">Mitochondrion outer membrane</keyword>
<dbReference type="SMART" id="SM00054">
    <property type="entry name" value="EFh"/>
    <property type="match status" value="2"/>
</dbReference>
<feature type="domain" description="EF-hand" evidence="23">
    <location>
        <begin position="486"/>
        <end position="521"/>
    </location>
</feature>
<dbReference type="GO" id="GO:0016740">
    <property type="term" value="F:transferase activity"/>
    <property type="evidence" value="ECO:0007669"/>
    <property type="project" value="UniProtKB-KW"/>
</dbReference>
<evidence type="ECO:0000313" key="26">
    <source>
        <dbReference type="Proteomes" id="UP000740926"/>
    </source>
</evidence>
<dbReference type="InterPro" id="IPR052266">
    <property type="entry name" value="Miro-EF-hand_domain"/>
</dbReference>
<evidence type="ECO:0000256" key="20">
    <source>
        <dbReference type="SAM" id="MobiDB-lite"/>
    </source>
</evidence>
<keyword evidence="16" id="KW-0342">GTP-binding</keyword>
<dbReference type="InterPro" id="IPR005225">
    <property type="entry name" value="Small_GTP-bd"/>
</dbReference>
<evidence type="ECO:0000256" key="10">
    <source>
        <dbReference type="ARBA" id="ARBA00022786"/>
    </source>
</evidence>
<dbReference type="InterPro" id="IPR011992">
    <property type="entry name" value="EF-hand-dom_pair"/>
</dbReference>
<dbReference type="PROSITE" id="PS00018">
    <property type="entry name" value="EF_HAND_1"/>
    <property type="match status" value="2"/>
</dbReference>
<dbReference type="SUPFAM" id="SSF47473">
    <property type="entry name" value="EF-hand"/>
    <property type="match status" value="1"/>
</dbReference>
<dbReference type="PROSITE" id="PS51423">
    <property type="entry name" value="MIRO"/>
    <property type="match status" value="2"/>
</dbReference>
<evidence type="ECO:0000256" key="13">
    <source>
        <dbReference type="ARBA" id="ARBA00022837"/>
    </source>
</evidence>
<dbReference type="FunFam" id="1.10.238.10:FF:000011">
    <property type="entry name" value="Mitochondrial Rho GTPase"/>
    <property type="match status" value="1"/>
</dbReference>
<evidence type="ECO:0000256" key="8">
    <source>
        <dbReference type="ARBA" id="ARBA00022737"/>
    </source>
</evidence>
<protein>
    <recommendedName>
        <fullName evidence="4">Mitochondrial Rho GTPase 1</fullName>
    </recommendedName>
    <alternativeName>
        <fullName evidence="18">GTPase EF-hand protein of mitochondria 1</fullName>
    </alternativeName>
</protein>
<evidence type="ECO:0000259" key="24">
    <source>
        <dbReference type="PROSITE" id="PS51423"/>
    </source>
</evidence>
<dbReference type="Gene3D" id="1.10.238.10">
    <property type="entry name" value="EF-hand"/>
    <property type="match status" value="2"/>
</dbReference>
<feature type="active site" description="Glycyl thioester intermediate" evidence="19">
    <location>
        <position position="85"/>
    </location>
</feature>
<dbReference type="PROSITE" id="PS50127">
    <property type="entry name" value="UBC_2"/>
    <property type="match status" value="1"/>
</dbReference>
<dbReference type="Pfam" id="PF00071">
    <property type="entry name" value="Ras"/>
    <property type="match status" value="2"/>
</dbReference>
<keyword evidence="12" id="KW-0378">Hydrolase</keyword>
<dbReference type="CDD" id="cd01893">
    <property type="entry name" value="Miro1"/>
    <property type="match status" value="1"/>
</dbReference>
<keyword evidence="7" id="KW-0479">Metal-binding</keyword>
<dbReference type="InterPro" id="IPR023313">
    <property type="entry name" value="UBQ-conjugating_AS"/>
</dbReference>
<dbReference type="InterPro" id="IPR013567">
    <property type="entry name" value="EF_hand_assoc_2"/>
</dbReference>
<evidence type="ECO:0000259" key="22">
    <source>
        <dbReference type="PROSITE" id="PS50127"/>
    </source>
</evidence>
<evidence type="ECO:0000256" key="15">
    <source>
        <dbReference type="ARBA" id="ARBA00023128"/>
    </source>
</evidence>
<keyword evidence="8" id="KW-0677">Repeat</keyword>
<dbReference type="InterPro" id="IPR013566">
    <property type="entry name" value="EF_hand_assoc_1"/>
</dbReference>
<evidence type="ECO:0000256" key="1">
    <source>
        <dbReference type="ARBA" id="ARBA00003481"/>
    </source>
</evidence>
<dbReference type="CDD" id="cd01892">
    <property type="entry name" value="Miro2"/>
    <property type="match status" value="1"/>
</dbReference>
<dbReference type="InterPro" id="IPR027417">
    <property type="entry name" value="P-loop_NTPase"/>
</dbReference>
<feature type="region of interest" description="Disordered" evidence="20">
    <location>
        <begin position="153"/>
        <end position="175"/>
    </location>
</feature>
<dbReference type="Pfam" id="PF00179">
    <property type="entry name" value="UQ_con"/>
    <property type="match status" value="1"/>
</dbReference>
<evidence type="ECO:0000256" key="7">
    <source>
        <dbReference type="ARBA" id="ARBA00022723"/>
    </source>
</evidence>
<evidence type="ECO:0000259" key="23">
    <source>
        <dbReference type="PROSITE" id="PS50222"/>
    </source>
</evidence>
<dbReference type="Gene3D" id="3.40.50.300">
    <property type="entry name" value="P-loop containing nucleotide triphosphate hydrolases"/>
    <property type="match status" value="2"/>
</dbReference>
<dbReference type="PROSITE" id="PS51419">
    <property type="entry name" value="RAB"/>
    <property type="match status" value="1"/>
</dbReference>
<proteinExistence type="inferred from homology"/>
<keyword evidence="13" id="KW-0106">Calcium</keyword>
<dbReference type="FunFam" id="3.40.50.300:FF:000553">
    <property type="entry name" value="Mitochondrial Rho GTPase"/>
    <property type="match status" value="1"/>
</dbReference>
<dbReference type="SMART" id="SM00173">
    <property type="entry name" value="RAS"/>
    <property type="match status" value="1"/>
</dbReference>